<dbReference type="Pfam" id="PF07366">
    <property type="entry name" value="SnoaL"/>
    <property type="match status" value="1"/>
</dbReference>
<sequence>MVEHNELQGAPKRVKQSDALDRYAEALADALEAFFNDKGDAALAGLVHSDELVWHDALRPGQSFVGIQRLQAVRDLLRGAVPDLALRLTSRPLHTGEDGVVLGYWAARGTHTGALGPDLPASGTAVSWEGSVVVRTRPVSTPNSSTPGAGAAPQADSAEAGEAEPASQQTAAGAALEGVEVWWSWDPVFLFRQMGWKECPPAKAQQAAEGTDAGAAPTGAEAAEGGAEGDAASKEEPVTEENDLCLRTAAAARRAYATEAEAVEAAAAAVAASAAAAERVGESAEALAAAQAANRAVVELYFHTYNTGHYGVLDHIVDPEYQYDGLLDLGDKRGRAAMSAMMGGWRDCVPDLAIGHELFVAVGGDRVTFRWVIRGTHSTPDSKLLGVPAGGAALHVMGVTTLTLRGGRICRKISHANAAVTLQQLGAARAPQLPGL</sequence>
<feature type="compositionally biased region" description="Polar residues" evidence="1">
    <location>
        <begin position="138"/>
        <end position="147"/>
    </location>
</feature>
<dbReference type="GO" id="GO:0030638">
    <property type="term" value="P:polyketide metabolic process"/>
    <property type="evidence" value="ECO:0007669"/>
    <property type="project" value="InterPro"/>
</dbReference>
<dbReference type="RefSeq" id="XP_001697823.2">
    <property type="nucleotide sequence ID" value="XM_001697771.2"/>
</dbReference>
<dbReference type="InterPro" id="IPR032710">
    <property type="entry name" value="NTF2-like_dom_sf"/>
</dbReference>
<name>A0A2K3CT81_CHLRE</name>
<keyword evidence="3" id="KW-1185">Reference proteome</keyword>
<dbReference type="SUPFAM" id="SSF54427">
    <property type="entry name" value="NTF2-like"/>
    <property type="match status" value="2"/>
</dbReference>
<dbReference type="GeneID" id="5723382"/>
<dbReference type="AlphaFoldDB" id="A0A2K3CT81"/>
<gene>
    <name evidence="2" type="ORF">CHLRE_16g655650v5</name>
</gene>
<feature type="region of interest" description="Disordered" evidence="1">
    <location>
        <begin position="202"/>
        <end position="242"/>
    </location>
</feature>
<dbReference type="InParanoid" id="A0A2K3CT81"/>
<dbReference type="Gramene" id="PNW71471">
    <property type="protein sequence ID" value="PNW71471"/>
    <property type="gene ID" value="CHLRE_16g655650v5"/>
</dbReference>
<dbReference type="ExpressionAtlas" id="A0A2K3CT81">
    <property type="expression patterns" value="baseline"/>
</dbReference>
<evidence type="ECO:0008006" key="4">
    <source>
        <dbReference type="Google" id="ProtNLM"/>
    </source>
</evidence>
<dbReference type="KEGG" id="cre:CHLRE_16g655650v5"/>
<dbReference type="Proteomes" id="UP000006906">
    <property type="component" value="Chromosome 16"/>
</dbReference>
<dbReference type="InterPro" id="IPR009959">
    <property type="entry name" value="Cyclase_SnoaL-like"/>
</dbReference>
<evidence type="ECO:0000256" key="1">
    <source>
        <dbReference type="SAM" id="MobiDB-lite"/>
    </source>
</evidence>
<dbReference type="OrthoDB" id="537646at2759"/>
<dbReference type="PANTHER" id="PTHR38436">
    <property type="entry name" value="POLYKETIDE CYCLASE SNOAL-LIKE DOMAIN"/>
    <property type="match status" value="1"/>
</dbReference>
<dbReference type="EMBL" id="CM008977">
    <property type="protein sequence ID" value="PNW71471.1"/>
    <property type="molecule type" value="Genomic_DNA"/>
</dbReference>
<dbReference type="PaxDb" id="3055-EDO99706"/>
<dbReference type="Gene3D" id="3.10.450.50">
    <property type="match status" value="2"/>
</dbReference>
<evidence type="ECO:0000313" key="3">
    <source>
        <dbReference type="Proteomes" id="UP000006906"/>
    </source>
</evidence>
<organism evidence="2 3">
    <name type="scientific">Chlamydomonas reinhardtii</name>
    <name type="common">Chlamydomonas smithii</name>
    <dbReference type="NCBI Taxonomy" id="3055"/>
    <lineage>
        <taxon>Eukaryota</taxon>
        <taxon>Viridiplantae</taxon>
        <taxon>Chlorophyta</taxon>
        <taxon>core chlorophytes</taxon>
        <taxon>Chlorophyceae</taxon>
        <taxon>CS clade</taxon>
        <taxon>Chlamydomonadales</taxon>
        <taxon>Chlamydomonadaceae</taxon>
        <taxon>Chlamydomonas</taxon>
    </lineage>
</organism>
<accession>A0A2K3CT81</accession>
<proteinExistence type="predicted"/>
<dbReference type="PANTHER" id="PTHR38436:SF1">
    <property type="entry name" value="ESTER CYCLASE"/>
    <property type="match status" value="1"/>
</dbReference>
<reference evidence="2 3" key="1">
    <citation type="journal article" date="2007" name="Science">
        <title>The Chlamydomonas genome reveals the evolution of key animal and plant functions.</title>
        <authorList>
            <person name="Merchant S.S."/>
            <person name="Prochnik S.E."/>
            <person name="Vallon O."/>
            <person name="Harris E.H."/>
            <person name="Karpowicz S.J."/>
            <person name="Witman G.B."/>
            <person name="Terry A."/>
            <person name="Salamov A."/>
            <person name="Fritz-Laylin L.K."/>
            <person name="Marechal-Drouard L."/>
            <person name="Marshall W.F."/>
            <person name="Qu L.H."/>
            <person name="Nelson D.R."/>
            <person name="Sanderfoot A.A."/>
            <person name="Spalding M.H."/>
            <person name="Kapitonov V.V."/>
            <person name="Ren Q."/>
            <person name="Ferris P."/>
            <person name="Lindquist E."/>
            <person name="Shapiro H."/>
            <person name="Lucas S.M."/>
            <person name="Grimwood J."/>
            <person name="Schmutz J."/>
            <person name="Cardol P."/>
            <person name="Cerutti H."/>
            <person name="Chanfreau G."/>
            <person name="Chen C.L."/>
            <person name="Cognat V."/>
            <person name="Croft M.T."/>
            <person name="Dent R."/>
            <person name="Dutcher S."/>
            <person name="Fernandez E."/>
            <person name="Fukuzawa H."/>
            <person name="Gonzalez-Ballester D."/>
            <person name="Gonzalez-Halphen D."/>
            <person name="Hallmann A."/>
            <person name="Hanikenne M."/>
            <person name="Hippler M."/>
            <person name="Inwood W."/>
            <person name="Jabbari K."/>
            <person name="Kalanon M."/>
            <person name="Kuras R."/>
            <person name="Lefebvre P.A."/>
            <person name="Lemaire S.D."/>
            <person name="Lobanov A.V."/>
            <person name="Lohr M."/>
            <person name="Manuell A."/>
            <person name="Meier I."/>
            <person name="Mets L."/>
            <person name="Mittag M."/>
            <person name="Mittelmeier T."/>
            <person name="Moroney J.V."/>
            <person name="Moseley J."/>
            <person name="Napoli C."/>
            <person name="Nedelcu A.M."/>
            <person name="Niyogi K."/>
            <person name="Novoselov S.V."/>
            <person name="Paulsen I.T."/>
            <person name="Pazour G."/>
            <person name="Purton S."/>
            <person name="Ral J.P."/>
            <person name="Riano-Pachon D.M."/>
            <person name="Riekhof W."/>
            <person name="Rymarquis L."/>
            <person name="Schroda M."/>
            <person name="Stern D."/>
            <person name="Umen J."/>
            <person name="Willows R."/>
            <person name="Wilson N."/>
            <person name="Zimmer S.L."/>
            <person name="Allmer J."/>
            <person name="Balk J."/>
            <person name="Bisova K."/>
            <person name="Chen C.J."/>
            <person name="Elias M."/>
            <person name="Gendler K."/>
            <person name="Hauser C."/>
            <person name="Lamb M.R."/>
            <person name="Ledford H."/>
            <person name="Long J.C."/>
            <person name="Minagawa J."/>
            <person name="Page M.D."/>
            <person name="Pan J."/>
            <person name="Pootakham W."/>
            <person name="Roje S."/>
            <person name="Rose A."/>
            <person name="Stahlberg E."/>
            <person name="Terauchi A.M."/>
            <person name="Yang P."/>
            <person name="Ball S."/>
            <person name="Bowler C."/>
            <person name="Dieckmann C.L."/>
            <person name="Gladyshev V.N."/>
            <person name="Green P."/>
            <person name="Jorgensen R."/>
            <person name="Mayfield S."/>
            <person name="Mueller-Roeber B."/>
            <person name="Rajamani S."/>
            <person name="Sayre R.T."/>
            <person name="Brokstein P."/>
            <person name="Dubchak I."/>
            <person name="Goodstein D."/>
            <person name="Hornick L."/>
            <person name="Huang Y.W."/>
            <person name="Jhaveri J."/>
            <person name="Luo Y."/>
            <person name="Martinez D."/>
            <person name="Ngau W.C."/>
            <person name="Otillar B."/>
            <person name="Poliakov A."/>
            <person name="Porter A."/>
            <person name="Szajkowski L."/>
            <person name="Werner G."/>
            <person name="Zhou K."/>
            <person name="Grigoriev I.V."/>
            <person name="Rokhsar D.S."/>
            <person name="Grossman A.R."/>
        </authorList>
    </citation>
    <scope>NUCLEOTIDE SEQUENCE [LARGE SCALE GENOMIC DNA]</scope>
    <source>
        <strain evidence="3">CC-503</strain>
    </source>
</reference>
<protein>
    <recommendedName>
        <fullName evidence="4">SnoaL-like domain-containing protein</fullName>
    </recommendedName>
</protein>
<evidence type="ECO:0000313" key="2">
    <source>
        <dbReference type="EMBL" id="PNW71471.1"/>
    </source>
</evidence>
<feature type="compositionally biased region" description="Low complexity" evidence="1">
    <location>
        <begin position="204"/>
        <end position="225"/>
    </location>
</feature>
<feature type="region of interest" description="Disordered" evidence="1">
    <location>
        <begin position="137"/>
        <end position="172"/>
    </location>
</feature>